<evidence type="ECO:0000313" key="2">
    <source>
        <dbReference type="Proteomes" id="UP000230869"/>
    </source>
</evidence>
<sequence>MFEIKTKTDKYDCPLVRVFWEISENLQSDLQKDKAVDPYLLLLIVSGYNYHYVFWEEKIIPLFAKETYFAFSLPGKYRIIGTIIWRKGGGRPVIETYSLNYERNKIDKIDGCKIERHYCDVSAAVVIRQEFFAESKDEQSWILWGKQHPRLVKIINSILKIF</sequence>
<accession>A0A2M6KA10</accession>
<name>A0A2M6KA10_9BACT</name>
<comment type="caution">
    <text evidence="1">The sequence shown here is derived from an EMBL/GenBank/DDBJ whole genome shotgun (WGS) entry which is preliminary data.</text>
</comment>
<protein>
    <submittedName>
        <fullName evidence="1">Uncharacterized protein</fullName>
    </submittedName>
</protein>
<gene>
    <name evidence="1" type="ORF">COV49_01000</name>
</gene>
<dbReference type="EMBL" id="PCWW01000018">
    <property type="protein sequence ID" value="PIR13791.1"/>
    <property type="molecule type" value="Genomic_DNA"/>
</dbReference>
<proteinExistence type="predicted"/>
<dbReference type="AlphaFoldDB" id="A0A2M6KA10"/>
<evidence type="ECO:0000313" key="1">
    <source>
        <dbReference type="EMBL" id="PIR13791.1"/>
    </source>
</evidence>
<organism evidence="1 2">
    <name type="scientific">Candidatus Falkowbacteria bacterium CG11_big_fil_rev_8_21_14_0_20_39_10</name>
    <dbReference type="NCBI Taxonomy" id="1974570"/>
    <lineage>
        <taxon>Bacteria</taxon>
        <taxon>Candidatus Falkowiibacteriota</taxon>
    </lineage>
</organism>
<dbReference type="Proteomes" id="UP000230869">
    <property type="component" value="Unassembled WGS sequence"/>
</dbReference>
<reference evidence="1 2" key="1">
    <citation type="submission" date="2017-09" db="EMBL/GenBank/DDBJ databases">
        <title>Depth-based differentiation of microbial function through sediment-hosted aquifers and enrichment of novel symbionts in the deep terrestrial subsurface.</title>
        <authorList>
            <person name="Probst A.J."/>
            <person name="Ladd B."/>
            <person name="Jarett J.K."/>
            <person name="Geller-Mcgrath D.E."/>
            <person name="Sieber C.M."/>
            <person name="Emerson J.B."/>
            <person name="Anantharaman K."/>
            <person name="Thomas B.C."/>
            <person name="Malmstrom R."/>
            <person name="Stieglmeier M."/>
            <person name="Klingl A."/>
            <person name="Woyke T."/>
            <person name="Ryan C.M."/>
            <person name="Banfield J.F."/>
        </authorList>
    </citation>
    <scope>NUCLEOTIDE SEQUENCE [LARGE SCALE GENOMIC DNA]</scope>
    <source>
        <strain evidence="1">CG11_big_fil_rev_8_21_14_0_20_39_10</strain>
    </source>
</reference>